<dbReference type="PROSITE" id="PS01095">
    <property type="entry name" value="GH18_1"/>
    <property type="match status" value="1"/>
</dbReference>
<dbReference type="AlphaFoldDB" id="A0A1M6VBN3"/>
<dbReference type="InterPro" id="IPR050314">
    <property type="entry name" value="Glycosyl_Hydrlase_18"/>
</dbReference>
<comment type="catalytic activity">
    <reaction evidence="1">
        <text>Random endo-hydrolysis of N-acetyl-beta-D-glucosaminide (1-&gt;4)-beta-linkages in chitin and chitodextrins.</text>
        <dbReference type="EC" id="3.2.1.14"/>
    </reaction>
</comment>
<keyword evidence="3 6" id="KW-0378">Hydrolase</keyword>
<evidence type="ECO:0000256" key="3">
    <source>
        <dbReference type="ARBA" id="ARBA00022801"/>
    </source>
</evidence>
<dbReference type="SMART" id="SM00636">
    <property type="entry name" value="Glyco_18"/>
    <property type="match status" value="1"/>
</dbReference>
<dbReference type="GO" id="GO:0008843">
    <property type="term" value="F:endochitinase activity"/>
    <property type="evidence" value="ECO:0007669"/>
    <property type="project" value="UniProtKB-EC"/>
</dbReference>
<dbReference type="InterPro" id="IPR001223">
    <property type="entry name" value="Glyco_hydro18_cat"/>
</dbReference>
<evidence type="ECO:0000259" key="8">
    <source>
        <dbReference type="PROSITE" id="PS51910"/>
    </source>
</evidence>
<evidence type="ECO:0000256" key="5">
    <source>
        <dbReference type="ARBA" id="ARBA00023295"/>
    </source>
</evidence>
<dbReference type="Proteomes" id="UP000184130">
    <property type="component" value="Unassembled WGS sequence"/>
</dbReference>
<keyword evidence="7" id="KW-0732">Signal</keyword>
<dbReference type="InterPro" id="IPR033430">
    <property type="entry name" value="DUF5121"/>
</dbReference>
<keyword evidence="4" id="KW-0624">Polysaccharide degradation</keyword>
<dbReference type="OrthoDB" id="9775889at2"/>
<dbReference type="CDD" id="cd06548">
    <property type="entry name" value="GH18_chitinase"/>
    <property type="match status" value="1"/>
</dbReference>
<dbReference type="Gene3D" id="3.10.50.10">
    <property type="match status" value="1"/>
</dbReference>
<dbReference type="Pfam" id="PF17165">
    <property type="entry name" value="DUF5121"/>
    <property type="match status" value="1"/>
</dbReference>
<reference evidence="9 10" key="1">
    <citation type="submission" date="2016-11" db="EMBL/GenBank/DDBJ databases">
        <authorList>
            <person name="Jaros S."/>
            <person name="Januszkiewicz K."/>
            <person name="Wedrychowicz H."/>
        </authorList>
    </citation>
    <scope>NUCLEOTIDE SEQUENCE [LARGE SCALE GENOMIC DNA]</scope>
    <source>
        <strain evidence="9 10">KHT3</strain>
    </source>
</reference>
<feature type="domain" description="GH18" evidence="8">
    <location>
        <begin position="27"/>
        <end position="338"/>
    </location>
</feature>
<dbReference type="PROSITE" id="PS51910">
    <property type="entry name" value="GH18_2"/>
    <property type="match status" value="1"/>
</dbReference>
<organism evidence="9 10">
    <name type="scientific">Xylanibacter ruminicola</name>
    <name type="common">Prevotella ruminicola</name>
    <dbReference type="NCBI Taxonomy" id="839"/>
    <lineage>
        <taxon>Bacteria</taxon>
        <taxon>Pseudomonadati</taxon>
        <taxon>Bacteroidota</taxon>
        <taxon>Bacteroidia</taxon>
        <taxon>Bacteroidales</taxon>
        <taxon>Prevotellaceae</taxon>
        <taxon>Xylanibacter</taxon>
    </lineage>
</organism>
<evidence type="ECO:0000256" key="1">
    <source>
        <dbReference type="ARBA" id="ARBA00000822"/>
    </source>
</evidence>
<dbReference type="InterPro" id="IPR011583">
    <property type="entry name" value="Chitinase_II/V-like_cat"/>
</dbReference>
<dbReference type="EC" id="3.2.1.14" evidence="2"/>
<dbReference type="PANTHER" id="PTHR11177:SF317">
    <property type="entry name" value="CHITINASE 12-RELATED"/>
    <property type="match status" value="1"/>
</dbReference>
<accession>A0A1M6VBN3</accession>
<dbReference type="SUPFAM" id="SSF51445">
    <property type="entry name" value="(Trans)glycosidases"/>
    <property type="match status" value="1"/>
</dbReference>
<dbReference type="GO" id="GO:0008061">
    <property type="term" value="F:chitin binding"/>
    <property type="evidence" value="ECO:0007669"/>
    <property type="project" value="InterPro"/>
</dbReference>
<keyword evidence="4" id="KW-0146">Chitin degradation</keyword>
<keyword evidence="5 6" id="KW-0326">Glycosidase</keyword>
<evidence type="ECO:0000256" key="6">
    <source>
        <dbReference type="RuleBase" id="RU000489"/>
    </source>
</evidence>
<evidence type="ECO:0000256" key="4">
    <source>
        <dbReference type="ARBA" id="ARBA00023024"/>
    </source>
</evidence>
<dbReference type="InterPro" id="IPR001579">
    <property type="entry name" value="Glyco_hydro_18_chit_AS"/>
</dbReference>
<evidence type="ECO:0000256" key="2">
    <source>
        <dbReference type="ARBA" id="ARBA00012729"/>
    </source>
</evidence>
<dbReference type="GO" id="GO:0006032">
    <property type="term" value="P:chitin catabolic process"/>
    <property type="evidence" value="ECO:0007669"/>
    <property type="project" value="UniProtKB-KW"/>
</dbReference>
<proteinExistence type="predicted"/>
<dbReference type="InterPro" id="IPR029070">
    <property type="entry name" value="Chitinase_insertion_sf"/>
</dbReference>
<evidence type="ECO:0000256" key="7">
    <source>
        <dbReference type="SAM" id="SignalP"/>
    </source>
</evidence>
<dbReference type="RefSeq" id="WP_081373177.1">
    <property type="nucleotide sequence ID" value="NZ_FRBD01000012.1"/>
</dbReference>
<dbReference type="Pfam" id="PF00704">
    <property type="entry name" value="Glyco_hydro_18"/>
    <property type="match status" value="1"/>
</dbReference>
<dbReference type="GO" id="GO:0005975">
    <property type="term" value="P:carbohydrate metabolic process"/>
    <property type="evidence" value="ECO:0007669"/>
    <property type="project" value="InterPro"/>
</dbReference>
<sequence length="623" mass="69248">MKYYMIKKLFLVAIVLFSMIGQVKAAEKVVVAYVTSWSSIMPDPFVMTHINYAFGGVGSDNKVYSDGTSRLKNIVKLKEKNPELKILLSVGGWGRGKFTPMAANEKARQIFAESCVKFCRDYNLDGIDIDWEFPGNNSSGEKSPNDEKQNYTLLMRDLREALGDKFLLTMASSADPGYYDYKSCIQYLDFVNVMTYDMSGPPNHHSALCRGGVVGNGWLVMHESIQRHLTAGIPAHKLVMGLAFYGNSGAGSQISLQEIKNGIASGKWIDHWDDVAKVPYVTDASGKFAYGYDDERSLTIKCQYILDNDLAGGMYWEYNNDDNIGTERTTVFEKLMGGIVEKKEVKIGDYPLDYIGLNTYSAILDMEQDCVYTMSGAEELTDGSWYYDPDFLRPVDGGYGFVPITGRYKITAFFNTHYFQILPVDATGNLLTYSKEDGTGAIWMIGNANVGKPDIAHAGNWGASNGWNPTPDMFVAVPQVADKIYQLTLTVGQQLVATDVNFKFFHQPGWGNNNSDEFNVRDGSHYHISTTSNVFRIDNEENGNIKLVEGAKLTDGATYVFTIDCSDPTSAVLIVSDGTTGVSAPWNFYSRNQSSGIFDLQGRRVVNPSRGIHIQNGRKFMIK</sequence>
<evidence type="ECO:0000313" key="10">
    <source>
        <dbReference type="Proteomes" id="UP000184130"/>
    </source>
</evidence>
<feature type="signal peptide" evidence="7">
    <location>
        <begin position="1"/>
        <end position="25"/>
    </location>
</feature>
<dbReference type="PANTHER" id="PTHR11177">
    <property type="entry name" value="CHITINASE"/>
    <property type="match status" value="1"/>
</dbReference>
<evidence type="ECO:0000313" key="9">
    <source>
        <dbReference type="EMBL" id="SHK78868.1"/>
    </source>
</evidence>
<gene>
    <name evidence="9" type="ORF">SAMN05216463_11235</name>
</gene>
<keyword evidence="4" id="KW-0119">Carbohydrate metabolism</keyword>
<protein>
    <recommendedName>
        <fullName evidence="2">chitinase</fullName>
        <ecNumber evidence="2">3.2.1.14</ecNumber>
    </recommendedName>
</protein>
<dbReference type="EMBL" id="FRBD01000012">
    <property type="protein sequence ID" value="SHK78868.1"/>
    <property type="molecule type" value="Genomic_DNA"/>
</dbReference>
<dbReference type="InterPro" id="IPR017853">
    <property type="entry name" value="GH"/>
</dbReference>
<dbReference type="Gene3D" id="3.20.20.80">
    <property type="entry name" value="Glycosidases"/>
    <property type="match status" value="2"/>
</dbReference>
<feature type="chain" id="PRO_5013359765" description="chitinase" evidence="7">
    <location>
        <begin position="26"/>
        <end position="623"/>
    </location>
</feature>
<name>A0A1M6VBN3_XYLRU</name>